<proteinExistence type="predicted"/>
<comment type="cofactor">
    <cofactor evidence="1">
        <name>pantetheine 4'-phosphate</name>
        <dbReference type="ChEBI" id="CHEBI:47942"/>
    </cofactor>
</comment>
<evidence type="ECO:0000256" key="3">
    <source>
        <dbReference type="ARBA" id="ARBA00022553"/>
    </source>
</evidence>
<dbReference type="InterPro" id="IPR042099">
    <property type="entry name" value="ANL_N_sf"/>
</dbReference>
<dbReference type="Gene3D" id="3.30.559.10">
    <property type="entry name" value="Chloramphenicol acetyltransferase-like domain"/>
    <property type="match status" value="1"/>
</dbReference>
<protein>
    <submittedName>
        <fullName evidence="6">Condensation domain-containing protein</fullName>
    </submittedName>
</protein>
<dbReference type="Proteomes" id="UP001348265">
    <property type="component" value="Unassembled WGS sequence"/>
</dbReference>
<dbReference type="Gene3D" id="1.10.1200.10">
    <property type="entry name" value="ACP-like"/>
    <property type="match status" value="1"/>
</dbReference>
<dbReference type="InterPro" id="IPR020806">
    <property type="entry name" value="PKS_PP-bd"/>
</dbReference>
<keyword evidence="7" id="KW-1185">Reference proteome</keyword>
<dbReference type="SUPFAM" id="SSF52777">
    <property type="entry name" value="CoA-dependent acyltransferases"/>
    <property type="match status" value="2"/>
</dbReference>
<name>A0ABU7X004_9ACTN</name>
<feature type="compositionally biased region" description="Low complexity" evidence="4">
    <location>
        <begin position="8"/>
        <end position="21"/>
    </location>
</feature>
<accession>A0ABU7X004</accession>
<dbReference type="InterPro" id="IPR001242">
    <property type="entry name" value="Condensation_dom"/>
</dbReference>
<evidence type="ECO:0000313" key="6">
    <source>
        <dbReference type="EMBL" id="MEF3117090.1"/>
    </source>
</evidence>
<reference evidence="6 7" key="1">
    <citation type="submission" date="2023-08" db="EMBL/GenBank/DDBJ databases">
        <authorList>
            <person name="Sharma P."/>
            <person name="Verma V."/>
            <person name="Mohan M.K."/>
            <person name="Dubey A.K."/>
        </authorList>
    </citation>
    <scope>NUCLEOTIDE SEQUENCE [LARGE SCALE GENOMIC DNA]</scope>
    <source>
        <strain evidence="6 7">ADP4</strain>
    </source>
</reference>
<feature type="domain" description="Carrier" evidence="5">
    <location>
        <begin position="875"/>
        <end position="947"/>
    </location>
</feature>
<dbReference type="InterPro" id="IPR036736">
    <property type="entry name" value="ACP-like_sf"/>
</dbReference>
<dbReference type="SUPFAM" id="SSF47336">
    <property type="entry name" value="ACP-like"/>
    <property type="match status" value="1"/>
</dbReference>
<evidence type="ECO:0000259" key="5">
    <source>
        <dbReference type="PROSITE" id="PS50075"/>
    </source>
</evidence>
<dbReference type="PANTHER" id="PTHR45527">
    <property type="entry name" value="NONRIBOSOMAL PEPTIDE SYNTHETASE"/>
    <property type="match status" value="1"/>
</dbReference>
<dbReference type="SMART" id="SM00823">
    <property type="entry name" value="PKS_PP"/>
    <property type="match status" value="1"/>
</dbReference>
<evidence type="ECO:0000256" key="2">
    <source>
        <dbReference type="ARBA" id="ARBA00022450"/>
    </source>
</evidence>
<dbReference type="PANTHER" id="PTHR45527:SF1">
    <property type="entry name" value="FATTY ACID SYNTHASE"/>
    <property type="match status" value="1"/>
</dbReference>
<organism evidence="6 7">
    <name type="scientific">Streptomyces chrestomyceticus</name>
    <dbReference type="NCBI Taxonomy" id="68185"/>
    <lineage>
        <taxon>Bacteria</taxon>
        <taxon>Bacillati</taxon>
        <taxon>Actinomycetota</taxon>
        <taxon>Actinomycetes</taxon>
        <taxon>Kitasatosporales</taxon>
        <taxon>Streptomycetaceae</taxon>
        <taxon>Streptomyces</taxon>
    </lineage>
</organism>
<evidence type="ECO:0000313" key="7">
    <source>
        <dbReference type="Proteomes" id="UP001348265"/>
    </source>
</evidence>
<dbReference type="InterPro" id="IPR009081">
    <property type="entry name" value="PP-bd_ACP"/>
</dbReference>
<dbReference type="InterPro" id="IPR023213">
    <property type="entry name" value="CAT-like_dom_sf"/>
</dbReference>
<keyword evidence="3" id="KW-0597">Phosphoprotein</keyword>
<sequence>MNDQLDLSARAPESASRPADANTATTNKEKALWLLEQLVPDTGVNNLGLALQVSGRLRPDVLGASLAVVAGRFEVLRTVFRASGAELLKETVPAGEFAVPVEPLELSGGPLAEDLTAFVDRPFPLDGRPLIRVATATTADGDVLCVAVHHLVFDMVSVGVLLQALVPVYDAVAAGRPLPEQAVAPVPALAEPAPRPADLDHWRRTLDGFDPTGLDLWCGTPRGRQPVLAGESAVRALGPRAQQAAVELQRAARAPMGAVMLAAYAALLAAHGAGPDLVIGSPVDVRGADAGAIGYHVNVVPIRIRVDLTEGFRPLARQARDAFLGAMAHAHTSVDELAGELPGIGTSWQTQLFRHLFNFLPDAPVGVLRVDGMPARLLTVENPHSKFDLELVGSPARAELMLRHSRTLTPADAAALLARFEALLVTAAQDPDRPLGETAGWSERDRETVDRANDTALNGQPATVGASFTSWARSRPADVAVLDGDRSITYGELDAAADAVRQLLADAGVRPTEVVAVAAAPGETVAALLGCWRAGAVCLPLDPDEEPARPARQLTQAAAKTVLTGTGVQLPAGVDVPAGADLPTEASLPPVLPLPAFPGTGPERSGTPAAPYGDAPRRDAPACRLPAGEEDEAQSAVVLSHAGIADTAAHFARELGVGPGTGVLSLAQPGTLAALSDAALALSVGGRLVLAPQEARTDAAALRAAAEQHGADVLVVPPGTAPQLLEELGGQLSGLTVLVAGDELSAPAAKALLAADCRLYCGYGAPQTTGWALAGPVTTPEDTRRGRPIGNTRAFVAAPDGRELPVGVRGELCLAGTGTALDTPDGPALPDHPGYGRHHRTGRLAQWQPDGTLVWHPREQPAADTAAGPTAPDATADDTLVSEFVAIWQQLLSCEVTAQTHFFDAGGHSLLAAVLTQQVEDLTGIALQLRDVFEHPTPAALAARVRR</sequence>
<evidence type="ECO:0000256" key="4">
    <source>
        <dbReference type="SAM" id="MobiDB-lite"/>
    </source>
</evidence>
<dbReference type="RefSeq" id="WP_331788619.1">
    <property type="nucleotide sequence ID" value="NZ_JAVFKM010000016.1"/>
</dbReference>
<comment type="caution">
    <text evidence="6">The sequence shown here is derived from an EMBL/GenBank/DDBJ whole genome shotgun (WGS) entry which is preliminary data.</text>
</comment>
<dbReference type="Pfam" id="PF00668">
    <property type="entry name" value="Condensation"/>
    <property type="match status" value="1"/>
</dbReference>
<keyword evidence="2" id="KW-0596">Phosphopantetheine</keyword>
<gene>
    <name evidence="6" type="ORF">RB636_28355</name>
</gene>
<dbReference type="InterPro" id="IPR000873">
    <property type="entry name" value="AMP-dep_synth/lig_dom"/>
</dbReference>
<dbReference type="EMBL" id="JAVFKM010000016">
    <property type="protein sequence ID" value="MEF3117090.1"/>
    <property type="molecule type" value="Genomic_DNA"/>
</dbReference>
<dbReference type="Pfam" id="PF00501">
    <property type="entry name" value="AMP-binding"/>
    <property type="match status" value="2"/>
</dbReference>
<dbReference type="SUPFAM" id="SSF56801">
    <property type="entry name" value="Acetyl-CoA synthetase-like"/>
    <property type="match status" value="1"/>
</dbReference>
<dbReference type="Pfam" id="PF00550">
    <property type="entry name" value="PP-binding"/>
    <property type="match status" value="1"/>
</dbReference>
<dbReference type="Gene3D" id="3.40.50.12780">
    <property type="entry name" value="N-terminal domain of ligase-like"/>
    <property type="match status" value="1"/>
</dbReference>
<feature type="region of interest" description="Disordered" evidence="4">
    <location>
        <begin position="597"/>
        <end position="623"/>
    </location>
</feature>
<evidence type="ECO:0000256" key="1">
    <source>
        <dbReference type="ARBA" id="ARBA00001957"/>
    </source>
</evidence>
<dbReference type="PROSITE" id="PS50075">
    <property type="entry name" value="CARRIER"/>
    <property type="match status" value="1"/>
</dbReference>
<feature type="region of interest" description="Disordered" evidence="4">
    <location>
        <begin position="1"/>
        <end position="24"/>
    </location>
</feature>
<dbReference type="Gene3D" id="3.30.559.30">
    <property type="entry name" value="Nonribosomal peptide synthetase, condensation domain"/>
    <property type="match status" value="1"/>
</dbReference>